<feature type="transmembrane region" description="Helical" evidence="5">
    <location>
        <begin position="425"/>
        <end position="444"/>
    </location>
</feature>
<gene>
    <name evidence="7" type="ORF">IDAT_06425</name>
</gene>
<dbReference type="GO" id="GO:1902201">
    <property type="term" value="P:negative regulation of bacterial-type flagellum-dependent cell motility"/>
    <property type="evidence" value="ECO:0007669"/>
    <property type="project" value="TreeGrafter"/>
</dbReference>
<evidence type="ECO:0000313" key="7">
    <source>
        <dbReference type="EMBL" id="KFZ28834.1"/>
    </source>
</evidence>
<dbReference type="SUPFAM" id="SSF55073">
    <property type="entry name" value="Nucleotide cyclase"/>
    <property type="match status" value="1"/>
</dbReference>
<dbReference type="Pfam" id="PF00990">
    <property type="entry name" value="GGDEF"/>
    <property type="match status" value="1"/>
</dbReference>
<evidence type="ECO:0000256" key="1">
    <source>
        <dbReference type="ARBA" id="ARBA00001946"/>
    </source>
</evidence>
<keyword evidence="5" id="KW-0812">Transmembrane</keyword>
<keyword evidence="5" id="KW-0472">Membrane</keyword>
<evidence type="ECO:0000256" key="2">
    <source>
        <dbReference type="ARBA" id="ARBA00012528"/>
    </source>
</evidence>
<evidence type="ECO:0000256" key="3">
    <source>
        <dbReference type="ARBA" id="ARBA00034247"/>
    </source>
</evidence>
<dbReference type="PANTHER" id="PTHR45138:SF9">
    <property type="entry name" value="DIGUANYLATE CYCLASE DGCM-RELATED"/>
    <property type="match status" value="1"/>
</dbReference>
<dbReference type="eggNOG" id="COG2199">
    <property type="taxonomic scope" value="Bacteria"/>
</dbReference>
<evidence type="ECO:0000259" key="6">
    <source>
        <dbReference type="PROSITE" id="PS50887"/>
    </source>
</evidence>
<dbReference type="SUPFAM" id="SSF48452">
    <property type="entry name" value="TPR-like"/>
    <property type="match status" value="2"/>
</dbReference>
<keyword evidence="4" id="KW-0175">Coiled coil</keyword>
<protein>
    <recommendedName>
        <fullName evidence="2">diguanylate cyclase</fullName>
        <ecNumber evidence="2">2.7.7.65</ecNumber>
    </recommendedName>
</protein>
<dbReference type="EC" id="2.7.7.65" evidence="2"/>
<comment type="cofactor">
    <cofactor evidence="1">
        <name>Mg(2+)</name>
        <dbReference type="ChEBI" id="CHEBI:18420"/>
    </cofactor>
</comment>
<feature type="coiled-coil region" evidence="4">
    <location>
        <begin position="350"/>
        <end position="377"/>
    </location>
</feature>
<dbReference type="FunFam" id="3.30.70.270:FF:000001">
    <property type="entry name" value="Diguanylate cyclase domain protein"/>
    <property type="match status" value="1"/>
</dbReference>
<dbReference type="PANTHER" id="PTHR45138">
    <property type="entry name" value="REGULATORY COMPONENTS OF SENSORY TRANSDUCTION SYSTEM"/>
    <property type="match status" value="1"/>
</dbReference>
<dbReference type="OrthoDB" id="6191081at2"/>
<dbReference type="InterPro" id="IPR011990">
    <property type="entry name" value="TPR-like_helical_dom_sf"/>
</dbReference>
<keyword evidence="8" id="KW-1185">Reference proteome</keyword>
<dbReference type="InterPro" id="IPR050469">
    <property type="entry name" value="Diguanylate_Cyclase"/>
</dbReference>
<dbReference type="AlphaFoldDB" id="A0A094ISQ9"/>
<dbReference type="Proteomes" id="UP000053718">
    <property type="component" value="Unassembled WGS sequence"/>
</dbReference>
<dbReference type="Gene3D" id="1.25.40.10">
    <property type="entry name" value="Tetratricopeptide repeat domain"/>
    <property type="match status" value="2"/>
</dbReference>
<dbReference type="InterPro" id="IPR043128">
    <property type="entry name" value="Rev_trsase/Diguanyl_cyclase"/>
</dbReference>
<dbReference type="InterPro" id="IPR029787">
    <property type="entry name" value="Nucleotide_cyclase"/>
</dbReference>
<accession>A0A094ISQ9</accession>
<comment type="caution">
    <text evidence="7">The sequence shown here is derived from an EMBL/GenBank/DDBJ whole genome shotgun (WGS) entry which is preliminary data.</text>
</comment>
<evidence type="ECO:0000313" key="8">
    <source>
        <dbReference type="Proteomes" id="UP000053718"/>
    </source>
</evidence>
<dbReference type="RefSeq" id="WP_034732047.1">
    <property type="nucleotide sequence ID" value="NZ_JPIN01000006.1"/>
</dbReference>
<reference evidence="7 8" key="1">
    <citation type="submission" date="2014-06" db="EMBL/GenBank/DDBJ databases">
        <title>Draft genome sequence of Idiomarina sp. MCCC 1A10513.</title>
        <authorList>
            <person name="Du J."/>
            <person name="Lai Q."/>
            <person name="Shao Z."/>
        </authorList>
    </citation>
    <scope>NUCLEOTIDE SEQUENCE [LARGE SCALE GENOMIC DNA]</scope>
    <source>
        <strain evidence="7 8">MCCC 1A10513</strain>
    </source>
</reference>
<dbReference type="PROSITE" id="PS50887">
    <property type="entry name" value="GGDEF"/>
    <property type="match status" value="1"/>
</dbReference>
<comment type="catalytic activity">
    <reaction evidence="3">
        <text>2 GTP = 3',3'-c-di-GMP + 2 diphosphate</text>
        <dbReference type="Rhea" id="RHEA:24898"/>
        <dbReference type="ChEBI" id="CHEBI:33019"/>
        <dbReference type="ChEBI" id="CHEBI:37565"/>
        <dbReference type="ChEBI" id="CHEBI:58805"/>
        <dbReference type="EC" id="2.7.7.65"/>
    </reaction>
</comment>
<name>A0A094ISQ9_9GAMM</name>
<dbReference type="InterPro" id="IPR019734">
    <property type="entry name" value="TPR_rpt"/>
</dbReference>
<keyword evidence="5" id="KW-1133">Transmembrane helix</keyword>
<dbReference type="GO" id="GO:0052621">
    <property type="term" value="F:diguanylate cyclase activity"/>
    <property type="evidence" value="ECO:0007669"/>
    <property type="project" value="UniProtKB-EC"/>
</dbReference>
<evidence type="ECO:0000256" key="5">
    <source>
        <dbReference type="SAM" id="Phobius"/>
    </source>
</evidence>
<dbReference type="SMART" id="SM00028">
    <property type="entry name" value="TPR"/>
    <property type="match status" value="2"/>
</dbReference>
<dbReference type="STRING" id="1517416.IDAT_06425"/>
<dbReference type="EMBL" id="JPIN01000006">
    <property type="protein sequence ID" value="KFZ28834.1"/>
    <property type="molecule type" value="Genomic_DNA"/>
</dbReference>
<dbReference type="SMART" id="SM00267">
    <property type="entry name" value="GGDEF"/>
    <property type="match status" value="1"/>
</dbReference>
<dbReference type="InterPro" id="IPR000160">
    <property type="entry name" value="GGDEF_dom"/>
</dbReference>
<dbReference type="Gene3D" id="3.30.70.270">
    <property type="match status" value="1"/>
</dbReference>
<dbReference type="CDD" id="cd01949">
    <property type="entry name" value="GGDEF"/>
    <property type="match status" value="1"/>
</dbReference>
<proteinExistence type="predicted"/>
<sequence>MFGVPDDEIVDGANTQLQRDRALEQRLDVLLDGDFYPSDQQAFADLLRSIDASTPIETFVRAQSYNILRLAFDEQLGAALAVADEVEQLARNSDNNNAMLEIEVVKAEAHLANGNTEEAVALVPSIITLLPDASNVRVRYHANHLLARVLQANNEFSDALNYLLSAQALIPETDEAGQQRRRQFLNLHLARIQANLGRWQASAETAETAINDASRSGITHHLPELYLVRAYSRQYEQGPSQEIVDAFLEAADIAQAQDHERVLMLAYNNAGAAKLLMNELDDAERYLRQGLAVAKTINNQRESSVTEFNLGYVKVLKGEHDQGIAEMLAAAEVFNSFALKREQAILLTHIARAYEIAERYQEQAATLQKQVQLTAELAEEERDQQISELQIRYEAAEKSFEIKLLEQQAQLQQQQLANQERQQQLFFVAAGSLLVVLLMFAYGYRKTRRLNQLLNEANGELHQQSLHDPLTGLYNRRAIYDRLVSNDHRLQTHQYAVILLDIDHFKTINDTHGHPVGDEVLVEFGRRLKAAIRSNDMAVRWGGEEFLLVLEHIQADQAVQVARKILKDISERAFQTAAGRLEITLSGGLMMVATDANQQPNWDATFKLVDELLYEAKAEGRNRIRYLLPDQPRRSLP</sequence>
<feature type="domain" description="GGDEF" evidence="6">
    <location>
        <begin position="493"/>
        <end position="629"/>
    </location>
</feature>
<organism evidence="7 8">
    <name type="scientific">Pseudidiomarina atlantica</name>
    <dbReference type="NCBI Taxonomy" id="1517416"/>
    <lineage>
        <taxon>Bacteria</taxon>
        <taxon>Pseudomonadati</taxon>
        <taxon>Pseudomonadota</taxon>
        <taxon>Gammaproteobacteria</taxon>
        <taxon>Alteromonadales</taxon>
        <taxon>Idiomarinaceae</taxon>
        <taxon>Pseudidiomarina</taxon>
    </lineage>
</organism>
<dbReference type="GO" id="GO:0005886">
    <property type="term" value="C:plasma membrane"/>
    <property type="evidence" value="ECO:0007669"/>
    <property type="project" value="TreeGrafter"/>
</dbReference>
<evidence type="ECO:0000256" key="4">
    <source>
        <dbReference type="SAM" id="Coils"/>
    </source>
</evidence>
<dbReference type="GO" id="GO:0043709">
    <property type="term" value="P:cell adhesion involved in single-species biofilm formation"/>
    <property type="evidence" value="ECO:0007669"/>
    <property type="project" value="TreeGrafter"/>
</dbReference>
<dbReference type="NCBIfam" id="TIGR00254">
    <property type="entry name" value="GGDEF"/>
    <property type="match status" value="1"/>
</dbReference>